<dbReference type="InterPro" id="IPR023198">
    <property type="entry name" value="PGP-like_dom2"/>
</dbReference>
<evidence type="ECO:0000256" key="4">
    <source>
        <dbReference type="ARBA" id="ARBA00022842"/>
    </source>
</evidence>
<protein>
    <submittedName>
        <fullName evidence="6">HAD family hydrolase</fullName>
    </submittedName>
</protein>
<comment type="cofactor">
    <cofactor evidence="1">
        <name>Mg(2+)</name>
        <dbReference type="ChEBI" id="CHEBI:18420"/>
    </cofactor>
</comment>
<dbReference type="RefSeq" id="WP_109457623.1">
    <property type="nucleotide sequence ID" value="NZ_QFBC01000002.1"/>
</dbReference>
<keyword evidence="7" id="KW-1185">Reference proteome</keyword>
<keyword evidence="5" id="KW-0119">Carbohydrate metabolism</keyword>
<evidence type="ECO:0000256" key="1">
    <source>
        <dbReference type="ARBA" id="ARBA00001946"/>
    </source>
</evidence>
<dbReference type="SFLD" id="SFLDS00003">
    <property type="entry name" value="Haloacid_Dehalogenase"/>
    <property type="match status" value="1"/>
</dbReference>
<dbReference type="EMBL" id="QFBC01000002">
    <property type="protein sequence ID" value="PWE57518.1"/>
    <property type="molecule type" value="Genomic_DNA"/>
</dbReference>
<dbReference type="SFLD" id="SFLDG01129">
    <property type="entry name" value="C1.5:_HAD__Beta-PGM__Phosphata"/>
    <property type="match status" value="1"/>
</dbReference>
<dbReference type="Proteomes" id="UP000245252">
    <property type="component" value="Unassembled WGS sequence"/>
</dbReference>
<dbReference type="OrthoDB" id="9800058at2"/>
<comment type="similarity">
    <text evidence="2">Belongs to the HAD-like hydrolase superfamily. CbbY/CbbZ/Gph/YieH family.</text>
</comment>
<dbReference type="GO" id="GO:0046872">
    <property type="term" value="F:metal ion binding"/>
    <property type="evidence" value="ECO:0007669"/>
    <property type="project" value="UniProtKB-KW"/>
</dbReference>
<name>A0A2U2DW16_9HYPH</name>
<keyword evidence="6" id="KW-0378">Hydrolase</keyword>
<evidence type="ECO:0000313" key="6">
    <source>
        <dbReference type="EMBL" id="PWE57518.1"/>
    </source>
</evidence>
<dbReference type="AlphaFoldDB" id="A0A2U2DW16"/>
<comment type="caution">
    <text evidence="6">The sequence shown here is derived from an EMBL/GenBank/DDBJ whole genome shotgun (WGS) entry which is preliminary data.</text>
</comment>
<dbReference type="PRINTS" id="PR00413">
    <property type="entry name" value="HADHALOGNASE"/>
</dbReference>
<reference evidence="6 7" key="1">
    <citation type="submission" date="2018-05" db="EMBL/GenBank/DDBJ databases">
        <title>The draft genome of strain NS-104.</title>
        <authorList>
            <person name="Hang P."/>
            <person name="Jiang J."/>
        </authorList>
    </citation>
    <scope>NUCLEOTIDE SEQUENCE [LARGE SCALE GENOMIC DNA]</scope>
    <source>
        <strain evidence="6 7">NS-104</strain>
    </source>
</reference>
<dbReference type="SUPFAM" id="SSF56784">
    <property type="entry name" value="HAD-like"/>
    <property type="match status" value="1"/>
</dbReference>
<keyword evidence="4" id="KW-0460">Magnesium</keyword>
<dbReference type="Pfam" id="PF00702">
    <property type="entry name" value="Hydrolase"/>
    <property type="match status" value="1"/>
</dbReference>
<evidence type="ECO:0000313" key="7">
    <source>
        <dbReference type="Proteomes" id="UP000245252"/>
    </source>
</evidence>
<dbReference type="GO" id="GO:0016787">
    <property type="term" value="F:hydrolase activity"/>
    <property type="evidence" value="ECO:0007669"/>
    <property type="project" value="UniProtKB-KW"/>
</dbReference>
<dbReference type="NCBIfam" id="TIGR01509">
    <property type="entry name" value="HAD-SF-IA-v3"/>
    <property type="match status" value="1"/>
</dbReference>
<dbReference type="Gene3D" id="1.10.150.240">
    <property type="entry name" value="Putative phosphatase, domain 2"/>
    <property type="match status" value="1"/>
</dbReference>
<keyword evidence="3" id="KW-0479">Metal-binding</keyword>
<organism evidence="6 7">
    <name type="scientific">Metarhizobium album</name>
    <dbReference type="NCBI Taxonomy" id="2182425"/>
    <lineage>
        <taxon>Bacteria</taxon>
        <taxon>Pseudomonadati</taxon>
        <taxon>Pseudomonadota</taxon>
        <taxon>Alphaproteobacteria</taxon>
        <taxon>Hyphomicrobiales</taxon>
        <taxon>Rhizobiaceae</taxon>
        <taxon>Metarhizobium</taxon>
    </lineage>
</organism>
<sequence length="222" mass="24119">MTRKAVLFDMDGTLVDSEETHYETMAAAVVEHGYSVPPGFAKAITGMTMADCHAYLVKLIGLHLSLDDFVAAKYAHYLRQAPGLKMRPGARAAIDLLRARGAEMAIVSNSDRMLADANLRAVGLQWPDLITVTRNDVRLGKPHAEPYLRAAYLLDLKPQDCIVVEDSAPGARAGLAAGMRVIAWPEKHRPDIVFPEGVVMADPDDITPVLAACLSETFVPQL</sequence>
<proteinExistence type="inferred from homology"/>
<gene>
    <name evidence="6" type="ORF">DEM27_07810</name>
</gene>
<dbReference type="InterPro" id="IPR051600">
    <property type="entry name" value="Beta-PGM-like"/>
</dbReference>
<evidence type="ECO:0000256" key="2">
    <source>
        <dbReference type="ARBA" id="ARBA00006171"/>
    </source>
</evidence>
<dbReference type="PANTHER" id="PTHR46193">
    <property type="entry name" value="6-PHOSPHOGLUCONATE PHOSPHATASE"/>
    <property type="match status" value="1"/>
</dbReference>
<dbReference type="InterPro" id="IPR023214">
    <property type="entry name" value="HAD_sf"/>
</dbReference>
<dbReference type="PANTHER" id="PTHR46193:SF18">
    <property type="entry name" value="HEXITOL PHOSPHATASE B"/>
    <property type="match status" value="1"/>
</dbReference>
<evidence type="ECO:0000256" key="3">
    <source>
        <dbReference type="ARBA" id="ARBA00022723"/>
    </source>
</evidence>
<dbReference type="InterPro" id="IPR006439">
    <property type="entry name" value="HAD-SF_hydro_IA"/>
</dbReference>
<dbReference type="FunFam" id="3.40.50.1000:FF:000162">
    <property type="entry name" value="HAD-like protein"/>
    <property type="match status" value="1"/>
</dbReference>
<accession>A0A2U2DW16</accession>
<evidence type="ECO:0000256" key="5">
    <source>
        <dbReference type="ARBA" id="ARBA00023277"/>
    </source>
</evidence>
<dbReference type="InterPro" id="IPR036412">
    <property type="entry name" value="HAD-like_sf"/>
</dbReference>
<dbReference type="Gene3D" id="3.40.50.1000">
    <property type="entry name" value="HAD superfamily/HAD-like"/>
    <property type="match status" value="1"/>
</dbReference>